<dbReference type="InterPro" id="IPR050872">
    <property type="entry name" value="PPR_P_subfamily"/>
</dbReference>
<dbReference type="InterPro" id="IPR011990">
    <property type="entry name" value="TPR-like_helical_dom_sf"/>
</dbReference>
<feature type="repeat" description="PPR" evidence="3">
    <location>
        <begin position="677"/>
        <end position="707"/>
    </location>
</feature>
<evidence type="ECO:0000313" key="5">
    <source>
        <dbReference type="Proteomes" id="UP000015453"/>
    </source>
</evidence>
<comment type="similarity">
    <text evidence="1">Belongs to the PPR family. P subfamily.</text>
</comment>
<dbReference type="EMBL" id="AUSU01000610">
    <property type="protein sequence ID" value="EPS72990.1"/>
    <property type="molecule type" value="Genomic_DNA"/>
</dbReference>
<dbReference type="OrthoDB" id="185373at2759"/>
<dbReference type="PANTHER" id="PTHR46128:SF211">
    <property type="entry name" value="PENTACOTRIPEPTIDE-REPEAT REGION OF PRORP DOMAIN-CONTAINING PROTEIN"/>
    <property type="match status" value="1"/>
</dbReference>
<feature type="repeat" description="PPR" evidence="3">
    <location>
        <begin position="308"/>
        <end position="338"/>
    </location>
</feature>
<dbReference type="Pfam" id="PF13041">
    <property type="entry name" value="PPR_2"/>
    <property type="match status" value="2"/>
</dbReference>
<accession>S8D0T1</accession>
<feature type="repeat" description="PPR" evidence="3">
    <location>
        <begin position="273"/>
        <end position="307"/>
    </location>
</feature>
<protein>
    <recommendedName>
        <fullName evidence="6">Pentacotripeptide-repeat region of PRORP domain-containing protein</fullName>
    </recommendedName>
</protein>
<sequence length="887" mass="98704">MLHLSSLLKSGFSPTAVDFNRFFVHLLRNGRFKAIIHLFSQLGPAEINADDAAQTRTAFVRALLEEKRYDEAAEFLNTHSRKSKILDRNRLFDRSIQGICTFRRDPELGFSLLKDFSKTHYFPPSSLTFCALLQSFIETEKTDRVFDAIKLMSDSKLKFPFDNYVCSCVVSRLMRTGKPELAIRFHGIAVELGHIKPYSAAYSSVLSAYSQLRNVDEVPHLVTWFQNNNNDSAMEIMLYSTWLHEDCLREGGFIWEAFKIFRTKLGLKIDFDDTIGYTLLIDEFSKWGFVEKAFGILYKMKKHGHEPNLLTYAAVIWGFCRKRKLDEATTVFGMLKKSFGFEADEFTYAIVIRGACSGGDIDLVLDLLDKMDRRGMMPGIVTYEAVVDSLSDVDAKNMAAVCNALMKTMLMVGMYEDCLSIYKAVRLAGGLSPDSGMYRNLVDGYCKTGRIDELLEIFDDVRRTPSSSESSADFLNLAASRLCEMGFADMAVELLAESVVDLFERREVCSNAVSHLCKKGFPEAAYGVLLLAVKNGDGSASSYYCILKSLLLARKTAMARLVSTPFVKLRGLSDVRVRKIAAHLLCLRDVGAAVRFLARDEEELRVVLPAGLFRTLIRERRYSDLYELTMAGAAGGRLPRLDVFDYSIMIDGLCKGGRVVGALDLCRTAEEEGVALGAVAYNSVLNGLCREGCLVEAFRLFRSMAVEPTEVTYGTLIDSLVRRGMVSDARALFDEMFRRGGAAPNTHIYNSMMVGYSRANRAEEVAGLLEDLEARRMAPDEFTVAALMEWRCSGGDVEGALGLFLKFAGEGLAPDFAGFMVLIRGLCGKGRMEEARNVVRWMVEEKRGMVGSDSVAGLVSGLCEQGRVVEAVGVLEGVFAGNRGRRV</sequence>
<keyword evidence="5" id="KW-1185">Reference proteome</keyword>
<dbReference type="Proteomes" id="UP000015453">
    <property type="component" value="Unassembled WGS sequence"/>
</dbReference>
<dbReference type="NCBIfam" id="TIGR00756">
    <property type="entry name" value="PPR"/>
    <property type="match status" value="7"/>
</dbReference>
<dbReference type="PANTHER" id="PTHR46128">
    <property type="entry name" value="MITOCHONDRIAL GROUP I INTRON SPLICING FACTOR CCM1"/>
    <property type="match status" value="1"/>
</dbReference>
<comment type="caution">
    <text evidence="4">The sequence shown here is derived from an EMBL/GenBank/DDBJ whole genome shotgun (WGS) entry which is preliminary data.</text>
</comment>
<reference evidence="4 5" key="1">
    <citation type="journal article" date="2013" name="BMC Genomics">
        <title>The miniature genome of a carnivorous plant Genlisea aurea contains a low number of genes and short non-coding sequences.</title>
        <authorList>
            <person name="Leushkin E.V."/>
            <person name="Sutormin R.A."/>
            <person name="Nabieva E.R."/>
            <person name="Penin A.A."/>
            <person name="Kondrashov A.S."/>
            <person name="Logacheva M.D."/>
        </authorList>
    </citation>
    <scope>NUCLEOTIDE SEQUENCE [LARGE SCALE GENOMIC DNA]</scope>
</reference>
<dbReference type="AlphaFoldDB" id="S8D0T1"/>
<name>S8D0T1_9LAMI</name>
<keyword evidence="2" id="KW-0677">Repeat</keyword>
<evidence type="ECO:0008006" key="6">
    <source>
        <dbReference type="Google" id="ProtNLM"/>
    </source>
</evidence>
<evidence type="ECO:0000256" key="3">
    <source>
        <dbReference type="PROSITE-ProRule" id="PRU00708"/>
    </source>
</evidence>
<feature type="repeat" description="PPR" evidence="3">
    <location>
        <begin position="709"/>
        <end position="743"/>
    </location>
</feature>
<organism evidence="4 5">
    <name type="scientific">Genlisea aurea</name>
    <dbReference type="NCBI Taxonomy" id="192259"/>
    <lineage>
        <taxon>Eukaryota</taxon>
        <taxon>Viridiplantae</taxon>
        <taxon>Streptophyta</taxon>
        <taxon>Embryophyta</taxon>
        <taxon>Tracheophyta</taxon>
        <taxon>Spermatophyta</taxon>
        <taxon>Magnoliopsida</taxon>
        <taxon>eudicotyledons</taxon>
        <taxon>Gunneridae</taxon>
        <taxon>Pentapetalae</taxon>
        <taxon>asterids</taxon>
        <taxon>lamiids</taxon>
        <taxon>Lamiales</taxon>
        <taxon>Lentibulariaceae</taxon>
        <taxon>Genlisea</taxon>
    </lineage>
</organism>
<gene>
    <name evidence="4" type="ORF">M569_01767</name>
</gene>
<dbReference type="Pfam" id="PF12854">
    <property type="entry name" value="PPR_1"/>
    <property type="match status" value="1"/>
</dbReference>
<feature type="repeat" description="PPR" evidence="3">
    <location>
        <begin position="434"/>
        <end position="468"/>
    </location>
</feature>
<feature type="repeat" description="PPR" evidence="3">
    <location>
        <begin position="642"/>
        <end position="676"/>
    </location>
</feature>
<dbReference type="PROSITE" id="PS51375">
    <property type="entry name" value="PPR"/>
    <property type="match status" value="8"/>
</dbReference>
<evidence type="ECO:0000256" key="2">
    <source>
        <dbReference type="ARBA" id="ARBA00022737"/>
    </source>
</evidence>
<proteinExistence type="inferred from homology"/>
<evidence type="ECO:0000256" key="1">
    <source>
        <dbReference type="ARBA" id="ARBA00007626"/>
    </source>
</evidence>
<feature type="repeat" description="PPR" evidence="3">
    <location>
        <begin position="745"/>
        <end position="779"/>
    </location>
</feature>
<evidence type="ECO:0000313" key="4">
    <source>
        <dbReference type="EMBL" id="EPS72990.1"/>
    </source>
</evidence>
<feature type="repeat" description="PPR" evidence="3">
    <location>
        <begin position="344"/>
        <end position="378"/>
    </location>
</feature>
<dbReference type="Gene3D" id="1.25.40.10">
    <property type="entry name" value="Tetratricopeptide repeat domain"/>
    <property type="match status" value="5"/>
</dbReference>
<dbReference type="Pfam" id="PF01535">
    <property type="entry name" value="PPR"/>
    <property type="match status" value="4"/>
</dbReference>
<dbReference type="InterPro" id="IPR002885">
    <property type="entry name" value="PPR_rpt"/>
</dbReference>